<dbReference type="EMBL" id="AM433639">
    <property type="protein sequence ID" value="CAN78243.1"/>
    <property type="molecule type" value="Genomic_DNA"/>
</dbReference>
<name>A5AS87_VITVI</name>
<reference evidence="1" key="1">
    <citation type="journal article" date="2007" name="PLoS ONE">
        <title>The first genome sequence of an elite grapevine cultivar (Pinot noir Vitis vinifera L.): coping with a highly heterozygous genome.</title>
        <authorList>
            <person name="Velasco R."/>
            <person name="Zharkikh A."/>
            <person name="Troggio M."/>
            <person name="Cartwright D.A."/>
            <person name="Cestaro A."/>
            <person name="Pruss D."/>
            <person name="Pindo M."/>
            <person name="FitzGerald L.M."/>
            <person name="Vezzulli S."/>
            <person name="Reid J."/>
            <person name="Malacarne G."/>
            <person name="Iliev D."/>
            <person name="Coppola G."/>
            <person name="Wardell B."/>
            <person name="Micheletti D."/>
            <person name="Macalma T."/>
            <person name="Facci M."/>
            <person name="Mitchell J.T."/>
            <person name="Perazzolli M."/>
            <person name="Eldredge G."/>
            <person name="Gatto P."/>
            <person name="Oyzerski R."/>
            <person name="Moretto M."/>
            <person name="Gutin N."/>
            <person name="Stefanini M."/>
            <person name="Chen Y."/>
            <person name="Segala C."/>
            <person name="Davenport C."/>
            <person name="Dematte L."/>
            <person name="Mraz A."/>
            <person name="Battilana J."/>
            <person name="Stormo K."/>
            <person name="Costa F."/>
            <person name="Tao Q."/>
            <person name="Si-Ammour A."/>
            <person name="Harkins T."/>
            <person name="Lackey A."/>
            <person name="Perbost C."/>
            <person name="Taillon B."/>
            <person name="Stella A."/>
            <person name="Solovyev V."/>
            <person name="Fawcett J.A."/>
            <person name="Sterck L."/>
            <person name="Vandepoele K."/>
            <person name="Grando S.M."/>
            <person name="Toppo S."/>
            <person name="Moser C."/>
            <person name="Lanchbury J."/>
            <person name="Bogden R."/>
            <person name="Skolnick M."/>
            <person name="Sgaramella V."/>
            <person name="Bhatnagar S.K."/>
            <person name="Fontana P."/>
            <person name="Gutin A."/>
            <person name="Van de Peer Y."/>
            <person name="Salamini F."/>
            <person name="Viola R."/>
        </authorList>
    </citation>
    <scope>NUCLEOTIDE SEQUENCE</scope>
</reference>
<organism evidence="1">
    <name type="scientific">Vitis vinifera</name>
    <name type="common">Grape</name>
    <dbReference type="NCBI Taxonomy" id="29760"/>
    <lineage>
        <taxon>Eukaryota</taxon>
        <taxon>Viridiplantae</taxon>
        <taxon>Streptophyta</taxon>
        <taxon>Embryophyta</taxon>
        <taxon>Tracheophyta</taxon>
        <taxon>Spermatophyta</taxon>
        <taxon>Magnoliopsida</taxon>
        <taxon>eudicotyledons</taxon>
        <taxon>Gunneridae</taxon>
        <taxon>Pentapetalae</taxon>
        <taxon>rosids</taxon>
        <taxon>Vitales</taxon>
        <taxon>Vitaceae</taxon>
        <taxon>Viteae</taxon>
        <taxon>Vitis</taxon>
    </lineage>
</organism>
<gene>
    <name evidence="1" type="ORF">VITISV_030602</name>
</gene>
<evidence type="ECO:0000313" key="1">
    <source>
        <dbReference type="EMBL" id="CAN78243.1"/>
    </source>
</evidence>
<sequence length="185" mass="20409">MPTMLHTTVTHMVLNVAHNGTLGDGSKRQYIANNEIGLLATIDELVGVHALGGDEQLFLMLVPEGVAEGNSSKWGAAIGIVDDLGDHTLEVAIPLAEVQAPEPCRTLAVVSVGLEYGSNTFTLGADDPTYFGEGFWFYFSTKVRVLEMAIISEGDEWFIWCGACYINGYRFELYYQIDFIFIFRV</sequence>
<accession>A5AS87</accession>
<protein>
    <submittedName>
        <fullName evidence="1">Uncharacterized protein</fullName>
    </submittedName>
</protein>
<proteinExistence type="predicted"/>
<dbReference type="AlphaFoldDB" id="A5AS87"/>